<gene>
    <name evidence="3" type="ORF">ABW16_00435</name>
</gene>
<name>A0ABR5FKG6_9MYCO</name>
<dbReference type="Proteomes" id="UP000036464">
    <property type="component" value="Unassembled WGS sequence"/>
</dbReference>
<dbReference type="RefSeq" id="WP_047317168.1">
    <property type="nucleotide sequence ID" value="NZ_LDPO01000001.1"/>
</dbReference>
<reference evidence="3 4" key="1">
    <citation type="submission" date="2015-05" db="EMBL/GenBank/DDBJ databases">
        <title>Genome sequence of Mycobacterium heraklionense Davo strain.</title>
        <authorList>
            <person name="Greninger A.L."/>
            <person name="Cunningham G."/>
            <person name="Miller S."/>
        </authorList>
    </citation>
    <scope>NUCLEOTIDE SEQUENCE [LARGE SCALE GENOMIC DNA]</scope>
    <source>
        <strain evidence="3 4">Davo</strain>
    </source>
</reference>
<dbReference type="Pfam" id="PF13561">
    <property type="entry name" value="adh_short_C2"/>
    <property type="match status" value="1"/>
</dbReference>
<evidence type="ECO:0000313" key="3">
    <source>
        <dbReference type="EMBL" id="KLO31379.1"/>
    </source>
</evidence>
<keyword evidence="4" id="KW-1185">Reference proteome</keyword>
<dbReference type="PANTHER" id="PTHR42760:SF133">
    <property type="entry name" value="3-OXOACYL-[ACYL-CARRIER-PROTEIN] REDUCTASE"/>
    <property type="match status" value="1"/>
</dbReference>
<dbReference type="InterPro" id="IPR002347">
    <property type="entry name" value="SDR_fam"/>
</dbReference>
<comment type="caution">
    <text evidence="3">The sequence shown here is derived from an EMBL/GenBank/DDBJ whole genome shotgun (WGS) entry which is preliminary data.</text>
</comment>
<proteinExistence type="inferred from homology"/>
<evidence type="ECO:0000256" key="2">
    <source>
        <dbReference type="ARBA" id="ARBA00023002"/>
    </source>
</evidence>
<dbReference type="NCBIfam" id="NF005559">
    <property type="entry name" value="PRK07231.1"/>
    <property type="match status" value="1"/>
</dbReference>
<organism evidence="3 4">
    <name type="scientific">Mycolicibacter heraklionensis</name>
    <dbReference type="NCBI Taxonomy" id="512402"/>
    <lineage>
        <taxon>Bacteria</taxon>
        <taxon>Bacillati</taxon>
        <taxon>Actinomycetota</taxon>
        <taxon>Actinomycetes</taxon>
        <taxon>Mycobacteriales</taxon>
        <taxon>Mycobacteriaceae</taxon>
        <taxon>Mycolicibacter</taxon>
    </lineage>
</organism>
<accession>A0ABR5FKG6</accession>
<dbReference type="SUPFAM" id="SSF51735">
    <property type="entry name" value="NAD(P)-binding Rossmann-fold domains"/>
    <property type="match status" value="1"/>
</dbReference>
<dbReference type="PANTHER" id="PTHR42760">
    <property type="entry name" value="SHORT-CHAIN DEHYDROGENASES/REDUCTASES FAMILY MEMBER"/>
    <property type="match status" value="1"/>
</dbReference>
<dbReference type="CDD" id="cd05233">
    <property type="entry name" value="SDR_c"/>
    <property type="match status" value="1"/>
</dbReference>
<keyword evidence="2" id="KW-0560">Oxidoreductase</keyword>
<evidence type="ECO:0000313" key="4">
    <source>
        <dbReference type="Proteomes" id="UP000036464"/>
    </source>
</evidence>
<comment type="similarity">
    <text evidence="1">Belongs to the short-chain dehydrogenases/reductases (SDR) family.</text>
</comment>
<evidence type="ECO:0000256" key="1">
    <source>
        <dbReference type="ARBA" id="ARBA00006484"/>
    </source>
</evidence>
<dbReference type="Gene3D" id="3.40.50.720">
    <property type="entry name" value="NAD(P)-binding Rossmann-like Domain"/>
    <property type="match status" value="1"/>
</dbReference>
<dbReference type="PRINTS" id="PR00081">
    <property type="entry name" value="GDHRDH"/>
</dbReference>
<dbReference type="InterPro" id="IPR036291">
    <property type="entry name" value="NAD(P)-bd_dom_sf"/>
</dbReference>
<sequence length="247" mass="25788">MTSHSGRVAVVTGAASGFGRAIAVELARRGADIVAVDLQPGDETAAAITDLGRAVLNLQADVSQPDQVAGIGREMLSVFGRVDILVNNAGVFPFRDLFDLGFDEWKRTLEINLDSQFLMTKAVIDSMRQHGWGRIVNVASNSLGLTVGGLAHYMASKGGVIGLTRALANDLAPYGITVNAIEPAASSTPGGRRNIGDRLLTEVAAMQAIKRVGTASDITGAVCFLTGDDSAFITGQTIVVDGGLHRV</sequence>
<dbReference type="PRINTS" id="PR00080">
    <property type="entry name" value="SDRFAMILY"/>
</dbReference>
<protein>
    <submittedName>
        <fullName evidence="3">Short-chain dehydrogenase</fullName>
    </submittedName>
</protein>
<dbReference type="EMBL" id="LDPO01000001">
    <property type="protein sequence ID" value="KLO31379.1"/>
    <property type="molecule type" value="Genomic_DNA"/>
</dbReference>